<dbReference type="AlphaFoldDB" id="B4J2R1"/>
<accession>B4J2R1</accession>
<gene>
    <name evidence="2" type="primary">Dgri\GH16030</name>
    <name evidence="2" type="ORF">Dgri_GH16030</name>
</gene>
<name>B4J2R1_DROGR</name>
<organism evidence="3">
    <name type="scientific">Drosophila grimshawi</name>
    <name type="common">Hawaiian fruit fly</name>
    <name type="synonym">Idiomyia grimshawi</name>
    <dbReference type="NCBI Taxonomy" id="7222"/>
    <lineage>
        <taxon>Eukaryota</taxon>
        <taxon>Metazoa</taxon>
        <taxon>Ecdysozoa</taxon>
        <taxon>Arthropoda</taxon>
        <taxon>Hexapoda</taxon>
        <taxon>Insecta</taxon>
        <taxon>Pterygota</taxon>
        <taxon>Neoptera</taxon>
        <taxon>Endopterygota</taxon>
        <taxon>Diptera</taxon>
        <taxon>Brachycera</taxon>
        <taxon>Muscomorpha</taxon>
        <taxon>Ephydroidea</taxon>
        <taxon>Drosophilidae</taxon>
        <taxon>Drosophila</taxon>
        <taxon>Hawaiian Drosophila</taxon>
    </lineage>
</organism>
<evidence type="ECO:0000313" key="3">
    <source>
        <dbReference type="Proteomes" id="UP000001070"/>
    </source>
</evidence>
<evidence type="ECO:0000313" key="2">
    <source>
        <dbReference type="EMBL" id="EDV96052.1"/>
    </source>
</evidence>
<feature type="region of interest" description="Disordered" evidence="1">
    <location>
        <begin position="1"/>
        <end position="46"/>
    </location>
</feature>
<protein>
    <submittedName>
        <fullName evidence="2">GH16030</fullName>
    </submittedName>
</protein>
<sequence>MVSETKCAFKSGPKPKLSRQTQQREASGHCCRQRQANKPPIRPHWGFGYKARTTPAANIDDNNNNYNNYNNDDDYFDIRRCLSHDN</sequence>
<reference evidence="2 3" key="1">
    <citation type="journal article" date="2007" name="Nature">
        <title>Evolution of genes and genomes on the Drosophila phylogeny.</title>
        <authorList>
            <consortium name="Drosophila 12 Genomes Consortium"/>
            <person name="Clark A.G."/>
            <person name="Eisen M.B."/>
            <person name="Smith D.R."/>
            <person name="Bergman C.M."/>
            <person name="Oliver B."/>
            <person name="Markow T.A."/>
            <person name="Kaufman T.C."/>
            <person name="Kellis M."/>
            <person name="Gelbart W."/>
            <person name="Iyer V.N."/>
            <person name="Pollard D.A."/>
            <person name="Sackton T.B."/>
            <person name="Larracuente A.M."/>
            <person name="Singh N.D."/>
            <person name="Abad J.P."/>
            <person name="Abt D.N."/>
            <person name="Adryan B."/>
            <person name="Aguade M."/>
            <person name="Akashi H."/>
            <person name="Anderson W.W."/>
            <person name="Aquadro C.F."/>
            <person name="Ardell D.H."/>
            <person name="Arguello R."/>
            <person name="Artieri C.G."/>
            <person name="Barbash D.A."/>
            <person name="Barker D."/>
            <person name="Barsanti P."/>
            <person name="Batterham P."/>
            <person name="Batzoglou S."/>
            <person name="Begun D."/>
            <person name="Bhutkar A."/>
            <person name="Blanco E."/>
            <person name="Bosak S.A."/>
            <person name="Bradley R.K."/>
            <person name="Brand A.D."/>
            <person name="Brent M.R."/>
            <person name="Brooks A.N."/>
            <person name="Brown R.H."/>
            <person name="Butlin R.K."/>
            <person name="Caggese C."/>
            <person name="Calvi B.R."/>
            <person name="Bernardo de Carvalho A."/>
            <person name="Caspi A."/>
            <person name="Castrezana S."/>
            <person name="Celniker S.E."/>
            <person name="Chang J.L."/>
            <person name="Chapple C."/>
            <person name="Chatterji S."/>
            <person name="Chinwalla A."/>
            <person name="Civetta A."/>
            <person name="Clifton S.W."/>
            <person name="Comeron J.M."/>
            <person name="Costello J.C."/>
            <person name="Coyne J.A."/>
            <person name="Daub J."/>
            <person name="David R.G."/>
            <person name="Delcher A.L."/>
            <person name="Delehaunty K."/>
            <person name="Do C.B."/>
            <person name="Ebling H."/>
            <person name="Edwards K."/>
            <person name="Eickbush T."/>
            <person name="Evans J.D."/>
            <person name="Filipski A."/>
            <person name="Findeiss S."/>
            <person name="Freyhult E."/>
            <person name="Fulton L."/>
            <person name="Fulton R."/>
            <person name="Garcia A.C."/>
            <person name="Gardiner A."/>
            <person name="Garfield D.A."/>
            <person name="Garvin B.E."/>
            <person name="Gibson G."/>
            <person name="Gilbert D."/>
            <person name="Gnerre S."/>
            <person name="Godfrey J."/>
            <person name="Good R."/>
            <person name="Gotea V."/>
            <person name="Gravely B."/>
            <person name="Greenberg A.J."/>
            <person name="Griffiths-Jones S."/>
            <person name="Gross S."/>
            <person name="Guigo R."/>
            <person name="Gustafson E.A."/>
            <person name="Haerty W."/>
            <person name="Hahn M.W."/>
            <person name="Halligan D.L."/>
            <person name="Halpern A.L."/>
            <person name="Halter G.M."/>
            <person name="Han M.V."/>
            <person name="Heger A."/>
            <person name="Hillier L."/>
            <person name="Hinrichs A.S."/>
            <person name="Holmes I."/>
            <person name="Hoskins R.A."/>
            <person name="Hubisz M.J."/>
            <person name="Hultmark D."/>
            <person name="Huntley M.A."/>
            <person name="Jaffe D.B."/>
            <person name="Jagadeeshan S."/>
            <person name="Jeck W.R."/>
            <person name="Johnson J."/>
            <person name="Jones C.D."/>
            <person name="Jordan W.C."/>
            <person name="Karpen G.H."/>
            <person name="Kataoka E."/>
            <person name="Keightley P.D."/>
            <person name="Kheradpour P."/>
            <person name="Kirkness E.F."/>
            <person name="Koerich L.B."/>
            <person name="Kristiansen K."/>
            <person name="Kudrna D."/>
            <person name="Kulathinal R.J."/>
            <person name="Kumar S."/>
            <person name="Kwok R."/>
            <person name="Lander E."/>
            <person name="Langley C.H."/>
            <person name="Lapoint R."/>
            <person name="Lazzaro B.P."/>
            <person name="Lee S.J."/>
            <person name="Levesque L."/>
            <person name="Li R."/>
            <person name="Lin C.F."/>
            <person name="Lin M.F."/>
            <person name="Lindblad-Toh K."/>
            <person name="Llopart A."/>
            <person name="Long M."/>
            <person name="Low L."/>
            <person name="Lozovsky E."/>
            <person name="Lu J."/>
            <person name="Luo M."/>
            <person name="Machado C.A."/>
            <person name="Makalowski W."/>
            <person name="Marzo M."/>
            <person name="Matsuda M."/>
            <person name="Matzkin L."/>
            <person name="McAllister B."/>
            <person name="McBride C.S."/>
            <person name="McKernan B."/>
            <person name="McKernan K."/>
            <person name="Mendez-Lago M."/>
            <person name="Minx P."/>
            <person name="Mollenhauer M.U."/>
            <person name="Montooth K."/>
            <person name="Mount S.M."/>
            <person name="Mu X."/>
            <person name="Myers E."/>
            <person name="Negre B."/>
            <person name="Newfeld S."/>
            <person name="Nielsen R."/>
            <person name="Noor M.A."/>
            <person name="O'Grady P."/>
            <person name="Pachter L."/>
            <person name="Papaceit M."/>
            <person name="Parisi M.J."/>
            <person name="Parisi M."/>
            <person name="Parts L."/>
            <person name="Pedersen J.S."/>
            <person name="Pesole G."/>
            <person name="Phillippy A.M."/>
            <person name="Ponting C.P."/>
            <person name="Pop M."/>
            <person name="Porcelli D."/>
            <person name="Powell J.R."/>
            <person name="Prohaska S."/>
            <person name="Pruitt K."/>
            <person name="Puig M."/>
            <person name="Quesneville H."/>
            <person name="Ram K.R."/>
            <person name="Rand D."/>
            <person name="Rasmussen M.D."/>
            <person name="Reed L.K."/>
            <person name="Reenan R."/>
            <person name="Reily A."/>
            <person name="Remington K.A."/>
            <person name="Rieger T.T."/>
            <person name="Ritchie M.G."/>
            <person name="Robin C."/>
            <person name="Rogers Y.H."/>
            <person name="Rohde C."/>
            <person name="Rozas J."/>
            <person name="Rubenfield M.J."/>
            <person name="Ruiz A."/>
            <person name="Russo S."/>
            <person name="Salzberg S.L."/>
            <person name="Sanchez-Gracia A."/>
            <person name="Saranga D.J."/>
            <person name="Sato H."/>
            <person name="Schaeffer S.W."/>
            <person name="Schatz M.C."/>
            <person name="Schlenke T."/>
            <person name="Schwartz R."/>
            <person name="Segarra C."/>
            <person name="Singh R.S."/>
            <person name="Sirot L."/>
            <person name="Sirota M."/>
            <person name="Sisneros N.B."/>
            <person name="Smith C.D."/>
            <person name="Smith T.F."/>
            <person name="Spieth J."/>
            <person name="Stage D.E."/>
            <person name="Stark A."/>
            <person name="Stephan W."/>
            <person name="Strausberg R.L."/>
            <person name="Strempel S."/>
            <person name="Sturgill D."/>
            <person name="Sutton G."/>
            <person name="Sutton G.G."/>
            <person name="Tao W."/>
            <person name="Teichmann S."/>
            <person name="Tobari Y.N."/>
            <person name="Tomimura Y."/>
            <person name="Tsolas J.M."/>
            <person name="Valente V.L."/>
            <person name="Venter E."/>
            <person name="Venter J.C."/>
            <person name="Vicario S."/>
            <person name="Vieira F.G."/>
            <person name="Vilella A.J."/>
            <person name="Villasante A."/>
            <person name="Walenz B."/>
            <person name="Wang J."/>
            <person name="Wasserman M."/>
            <person name="Watts T."/>
            <person name="Wilson D."/>
            <person name="Wilson R.K."/>
            <person name="Wing R.A."/>
            <person name="Wolfner M.F."/>
            <person name="Wong A."/>
            <person name="Wong G.K."/>
            <person name="Wu C.I."/>
            <person name="Wu G."/>
            <person name="Yamamoto D."/>
            <person name="Yang H.P."/>
            <person name="Yang S.P."/>
            <person name="Yorke J.A."/>
            <person name="Yoshida K."/>
            <person name="Zdobnov E."/>
            <person name="Zhang P."/>
            <person name="Zhang Y."/>
            <person name="Zimin A.V."/>
            <person name="Baldwin J."/>
            <person name="Abdouelleil A."/>
            <person name="Abdulkadir J."/>
            <person name="Abebe A."/>
            <person name="Abera B."/>
            <person name="Abreu J."/>
            <person name="Acer S.C."/>
            <person name="Aftuck L."/>
            <person name="Alexander A."/>
            <person name="An P."/>
            <person name="Anderson E."/>
            <person name="Anderson S."/>
            <person name="Arachi H."/>
            <person name="Azer M."/>
            <person name="Bachantsang P."/>
            <person name="Barry A."/>
            <person name="Bayul T."/>
            <person name="Berlin A."/>
            <person name="Bessette D."/>
            <person name="Bloom T."/>
            <person name="Blye J."/>
            <person name="Boguslavskiy L."/>
            <person name="Bonnet C."/>
            <person name="Boukhgalter B."/>
            <person name="Bourzgui I."/>
            <person name="Brown A."/>
            <person name="Cahill P."/>
            <person name="Channer S."/>
            <person name="Cheshatsang Y."/>
            <person name="Chuda L."/>
            <person name="Citroen M."/>
            <person name="Collymore A."/>
            <person name="Cooke P."/>
            <person name="Costello M."/>
            <person name="D'Aco K."/>
            <person name="Daza R."/>
            <person name="De Haan G."/>
            <person name="DeGray S."/>
            <person name="DeMaso C."/>
            <person name="Dhargay N."/>
            <person name="Dooley K."/>
            <person name="Dooley E."/>
            <person name="Doricent M."/>
            <person name="Dorje P."/>
            <person name="Dorjee K."/>
            <person name="Dupes A."/>
            <person name="Elong R."/>
            <person name="Falk J."/>
            <person name="Farina A."/>
            <person name="Faro S."/>
            <person name="Ferguson D."/>
            <person name="Fisher S."/>
            <person name="Foley C.D."/>
            <person name="Franke A."/>
            <person name="Friedrich D."/>
            <person name="Gadbois L."/>
            <person name="Gearin G."/>
            <person name="Gearin C.R."/>
            <person name="Giannoukos G."/>
            <person name="Goode T."/>
            <person name="Graham J."/>
            <person name="Grandbois E."/>
            <person name="Grewal S."/>
            <person name="Gyaltsen K."/>
            <person name="Hafez N."/>
            <person name="Hagos B."/>
            <person name="Hall J."/>
            <person name="Henson C."/>
            <person name="Hollinger A."/>
            <person name="Honan T."/>
            <person name="Huard M.D."/>
            <person name="Hughes L."/>
            <person name="Hurhula B."/>
            <person name="Husby M.E."/>
            <person name="Kamat A."/>
            <person name="Kanga B."/>
            <person name="Kashin S."/>
            <person name="Khazanovich D."/>
            <person name="Kisner P."/>
            <person name="Lance K."/>
            <person name="Lara M."/>
            <person name="Lee W."/>
            <person name="Lennon N."/>
            <person name="Letendre F."/>
            <person name="LeVine R."/>
            <person name="Lipovsky A."/>
            <person name="Liu X."/>
            <person name="Liu J."/>
            <person name="Liu S."/>
            <person name="Lokyitsang T."/>
            <person name="Lokyitsang Y."/>
            <person name="Lubonja R."/>
            <person name="Lui A."/>
            <person name="MacDonald P."/>
            <person name="Magnisalis V."/>
            <person name="Maru K."/>
            <person name="Matthews C."/>
            <person name="McCusker W."/>
            <person name="McDonough S."/>
            <person name="Mehta T."/>
            <person name="Meldrim J."/>
            <person name="Meneus L."/>
            <person name="Mihai O."/>
            <person name="Mihalev A."/>
            <person name="Mihova T."/>
            <person name="Mittelman R."/>
            <person name="Mlenga V."/>
            <person name="Montmayeur A."/>
            <person name="Mulrain L."/>
            <person name="Navidi A."/>
            <person name="Naylor J."/>
            <person name="Negash T."/>
            <person name="Nguyen T."/>
            <person name="Nguyen N."/>
            <person name="Nicol R."/>
            <person name="Norbu C."/>
            <person name="Norbu N."/>
            <person name="Novod N."/>
            <person name="O'Neill B."/>
            <person name="Osman S."/>
            <person name="Markiewicz E."/>
            <person name="Oyono O.L."/>
            <person name="Patti C."/>
            <person name="Phunkhang P."/>
            <person name="Pierre F."/>
            <person name="Priest M."/>
            <person name="Raghuraman S."/>
            <person name="Rege F."/>
            <person name="Reyes R."/>
            <person name="Rise C."/>
            <person name="Rogov P."/>
            <person name="Ross K."/>
            <person name="Ryan E."/>
            <person name="Settipalli S."/>
            <person name="Shea T."/>
            <person name="Sherpa N."/>
            <person name="Shi L."/>
            <person name="Shih D."/>
            <person name="Sparrow T."/>
            <person name="Spaulding J."/>
            <person name="Stalker J."/>
            <person name="Stange-Thomann N."/>
            <person name="Stavropoulos S."/>
            <person name="Stone C."/>
            <person name="Strader C."/>
            <person name="Tesfaye S."/>
            <person name="Thomson T."/>
            <person name="Thoulutsang Y."/>
            <person name="Thoulutsang D."/>
            <person name="Topham K."/>
            <person name="Topping I."/>
            <person name="Tsamla T."/>
            <person name="Vassiliev H."/>
            <person name="Vo A."/>
            <person name="Wangchuk T."/>
            <person name="Wangdi T."/>
            <person name="Weiand M."/>
            <person name="Wilkinson J."/>
            <person name="Wilson A."/>
            <person name="Yadav S."/>
            <person name="Young G."/>
            <person name="Yu Q."/>
            <person name="Zembek L."/>
            <person name="Zhong D."/>
            <person name="Zimmer A."/>
            <person name="Zwirko Z."/>
            <person name="Jaffe D.B."/>
            <person name="Alvarez P."/>
            <person name="Brockman W."/>
            <person name="Butler J."/>
            <person name="Chin C."/>
            <person name="Gnerre S."/>
            <person name="Grabherr M."/>
            <person name="Kleber M."/>
            <person name="Mauceli E."/>
            <person name="MacCallum I."/>
        </authorList>
    </citation>
    <scope>NUCLEOTIDE SEQUENCE [LARGE SCALE GENOMIC DNA]</scope>
    <source>
        <strain evidence="3">Tucson 15287-2541.00</strain>
    </source>
</reference>
<evidence type="ECO:0000256" key="1">
    <source>
        <dbReference type="SAM" id="MobiDB-lite"/>
    </source>
</evidence>
<dbReference type="EMBL" id="CH916366">
    <property type="protein sequence ID" value="EDV96052.1"/>
    <property type="molecule type" value="Genomic_DNA"/>
</dbReference>
<proteinExistence type="predicted"/>
<dbReference type="HOGENOM" id="CLU_2500241_0_0_1"/>
<dbReference type="InParanoid" id="B4J2R1"/>
<keyword evidence="3" id="KW-1185">Reference proteome</keyword>
<dbReference type="Proteomes" id="UP000001070">
    <property type="component" value="Unassembled WGS sequence"/>
</dbReference>